<dbReference type="Proteomes" id="UP000660024">
    <property type="component" value="Unassembled WGS sequence"/>
</dbReference>
<keyword evidence="2 5" id="KW-0238">DNA-binding</keyword>
<dbReference type="Pfam" id="PF00532">
    <property type="entry name" value="Peripla_BP_1"/>
    <property type="match status" value="1"/>
</dbReference>
<dbReference type="GO" id="GO:0003677">
    <property type="term" value="F:DNA binding"/>
    <property type="evidence" value="ECO:0007669"/>
    <property type="project" value="UniProtKB-KW"/>
</dbReference>
<evidence type="ECO:0000256" key="2">
    <source>
        <dbReference type="ARBA" id="ARBA00023125"/>
    </source>
</evidence>
<reference evidence="5 6" key="1">
    <citation type="submission" date="2020-12" db="EMBL/GenBank/DDBJ databases">
        <title>Bacterial novel species Pedobacter sp. SD-b isolated from soil.</title>
        <authorList>
            <person name="Jung H.-Y."/>
        </authorList>
    </citation>
    <scope>NUCLEOTIDE SEQUENCE [LARGE SCALE GENOMIC DNA]</scope>
    <source>
        <strain evidence="5 6">SD-b</strain>
    </source>
</reference>
<dbReference type="SUPFAM" id="SSF47413">
    <property type="entry name" value="lambda repressor-like DNA-binding domains"/>
    <property type="match status" value="1"/>
</dbReference>
<dbReference type="InterPro" id="IPR000843">
    <property type="entry name" value="HTH_LacI"/>
</dbReference>
<proteinExistence type="predicted"/>
<dbReference type="EMBL" id="JAEHFY010000033">
    <property type="protein sequence ID" value="MBK0384462.1"/>
    <property type="molecule type" value="Genomic_DNA"/>
</dbReference>
<dbReference type="InterPro" id="IPR001761">
    <property type="entry name" value="Peripla_BP/Lac1_sug-bd_dom"/>
</dbReference>
<evidence type="ECO:0000256" key="1">
    <source>
        <dbReference type="ARBA" id="ARBA00023015"/>
    </source>
</evidence>
<comment type="caution">
    <text evidence="5">The sequence shown here is derived from an EMBL/GenBank/DDBJ whole genome shotgun (WGS) entry which is preliminary data.</text>
</comment>
<keyword evidence="1" id="KW-0805">Transcription regulation</keyword>
<dbReference type="Pfam" id="PF00356">
    <property type="entry name" value="LacI"/>
    <property type="match status" value="1"/>
</dbReference>
<protein>
    <submittedName>
        <fullName evidence="5">LacI family DNA-binding transcriptional regulator</fullName>
    </submittedName>
</protein>
<dbReference type="PANTHER" id="PTHR30146:SF109">
    <property type="entry name" value="HTH-TYPE TRANSCRIPTIONAL REGULATOR GALS"/>
    <property type="match status" value="1"/>
</dbReference>
<dbReference type="CDD" id="cd06267">
    <property type="entry name" value="PBP1_LacI_sugar_binding-like"/>
    <property type="match status" value="1"/>
</dbReference>
<keyword evidence="6" id="KW-1185">Reference proteome</keyword>
<dbReference type="CDD" id="cd01392">
    <property type="entry name" value="HTH_LacI"/>
    <property type="match status" value="1"/>
</dbReference>
<evidence type="ECO:0000256" key="3">
    <source>
        <dbReference type="ARBA" id="ARBA00023163"/>
    </source>
</evidence>
<evidence type="ECO:0000259" key="4">
    <source>
        <dbReference type="PROSITE" id="PS50932"/>
    </source>
</evidence>
<accession>A0ABS1BNW5</accession>
<dbReference type="Gene3D" id="1.10.260.40">
    <property type="entry name" value="lambda repressor-like DNA-binding domains"/>
    <property type="match status" value="1"/>
</dbReference>
<dbReference type="SUPFAM" id="SSF53822">
    <property type="entry name" value="Periplasmic binding protein-like I"/>
    <property type="match status" value="1"/>
</dbReference>
<sequence length="346" mass="38896">MKRHQTTILDIAKELNISKSTVSRALTNHPNINPETKKKVLELAEKMDYQRNMLAISLITNKSYTIGVIVPEFISSYFPKVIVSAQIEASKAGYNIIISQSNESYETEVKNAKVMLANQVDGVLVSITKETRNYDHLKIFQRKGIPIVFFNRICEEMIVPKVIVDDYEGAFKLVEHLLQTGKKRIAHLAGPDSLSISKGRLNGYLDALKKHHIEIDEELIIPYDLSLRKVKIYVKHLLGLENPPDAIFAVNDPTAIEVVQTIKKIGLRIPEDIAIAGYSDDYASSLMEPKLTTVAQPVDEIGKIATQMLIDQINREVADWKATTKMLKTKLIIRSSTVKETTSNPE</sequence>
<dbReference type="Gene3D" id="3.40.50.2300">
    <property type="match status" value="2"/>
</dbReference>
<feature type="domain" description="HTH lacI-type" evidence="4">
    <location>
        <begin position="6"/>
        <end position="60"/>
    </location>
</feature>
<dbReference type="PROSITE" id="PS50932">
    <property type="entry name" value="HTH_LACI_2"/>
    <property type="match status" value="1"/>
</dbReference>
<dbReference type="PANTHER" id="PTHR30146">
    <property type="entry name" value="LACI-RELATED TRANSCRIPTIONAL REPRESSOR"/>
    <property type="match status" value="1"/>
</dbReference>
<name>A0ABS1BNW5_9SPHI</name>
<dbReference type="SMART" id="SM00354">
    <property type="entry name" value="HTH_LACI"/>
    <property type="match status" value="1"/>
</dbReference>
<dbReference type="InterPro" id="IPR028082">
    <property type="entry name" value="Peripla_BP_I"/>
</dbReference>
<gene>
    <name evidence="5" type="ORF">I5M32_15965</name>
</gene>
<keyword evidence="3" id="KW-0804">Transcription</keyword>
<organism evidence="5 6">
    <name type="scientific">Pedobacter segetis</name>
    <dbReference type="NCBI Taxonomy" id="2793069"/>
    <lineage>
        <taxon>Bacteria</taxon>
        <taxon>Pseudomonadati</taxon>
        <taxon>Bacteroidota</taxon>
        <taxon>Sphingobacteriia</taxon>
        <taxon>Sphingobacteriales</taxon>
        <taxon>Sphingobacteriaceae</taxon>
        <taxon>Pedobacter</taxon>
    </lineage>
</organism>
<dbReference type="InterPro" id="IPR010982">
    <property type="entry name" value="Lambda_DNA-bd_dom_sf"/>
</dbReference>
<evidence type="ECO:0000313" key="6">
    <source>
        <dbReference type="Proteomes" id="UP000660024"/>
    </source>
</evidence>
<evidence type="ECO:0000313" key="5">
    <source>
        <dbReference type="EMBL" id="MBK0384462.1"/>
    </source>
</evidence>